<dbReference type="CDD" id="cd18137">
    <property type="entry name" value="HLD_clamp_pol_III_gamma_tau"/>
    <property type="match status" value="1"/>
</dbReference>
<evidence type="ECO:0000256" key="11">
    <source>
        <dbReference type="RuleBase" id="RU364063"/>
    </source>
</evidence>
<evidence type="ECO:0000256" key="9">
    <source>
        <dbReference type="ARBA" id="ARBA00022932"/>
    </source>
</evidence>
<feature type="region of interest" description="Disordered" evidence="12">
    <location>
        <begin position="381"/>
        <end position="409"/>
    </location>
</feature>
<dbReference type="InterPro" id="IPR003593">
    <property type="entry name" value="AAA+_ATPase"/>
</dbReference>
<dbReference type="PANTHER" id="PTHR11669">
    <property type="entry name" value="REPLICATION FACTOR C / DNA POLYMERASE III GAMMA-TAU SUBUNIT"/>
    <property type="match status" value="1"/>
</dbReference>
<dbReference type="InterPro" id="IPR045085">
    <property type="entry name" value="HLD_clamp_pol_III_gamma_tau"/>
</dbReference>
<organism evidence="14 15">
    <name type="scientific">Marinibaculum pumilum</name>
    <dbReference type="NCBI Taxonomy" id="1766165"/>
    <lineage>
        <taxon>Bacteria</taxon>
        <taxon>Pseudomonadati</taxon>
        <taxon>Pseudomonadota</taxon>
        <taxon>Alphaproteobacteria</taxon>
        <taxon>Rhodospirillales</taxon>
        <taxon>Rhodospirillaceae</taxon>
        <taxon>Marinibaculum</taxon>
    </lineage>
</organism>
<proteinExistence type="inferred from homology"/>
<dbReference type="RefSeq" id="WP_379904966.1">
    <property type="nucleotide sequence ID" value="NZ_JBHRTR010000036.1"/>
</dbReference>
<dbReference type="Pfam" id="PF22608">
    <property type="entry name" value="DNAX_ATPase_lid"/>
    <property type="match status" value="1"/>
</dbReference>
<dbReference type="Pfam" id="PF13177">
    <property type="entry name" value="DNA_pol3_delta2"/>
    <property type="match status" value="1"/>
</dbReference>
<name>A0ABV7L621_9PROT</name>
<evidence type="ECO:0000256" key="6">
    <source>
        <dbReference type="ARBA" id="ARBA00022741"/>
    </source>
</evidence>
<evidence type="ECO:0000256" key="4">
    <source>
        <dbReference type="ARBA" id="ARBA00022705"/>
    </source>
</evidence>
<keyword evidence="15" id="KW-1185">Reference proteome</keyword>
<dbReference type="Gene3D" id="3.40.50.300">
    <property type="entry name" value="P-loop containing nucleotide triphosphate hydrolases"/>
    <property type="match status" value="1"/>
</dbReference>
<feature type="compositionally biased region" description="Low complexity" evidence="12">
    <location>
        <begin position="391"/>
        <end position="409"/>
    </location>
</feature>
<evidence type="ECO:0000256" key="12">
    <source>
        <dbReference type="SAM" id="MobiDB-lite"/>
    </source>
</evidence>
<comment type="subunit">
    <text evidence="11">DNA polymerase III contains a core (composed of alpha, epsilon and theta chains) that associates with a tau subunit. This core dimerizes to form the POLIII' complex. PolIII' associates with the gamma complex (composed of gamma, delta, delta', psi and chi chains) and with the beta chain to form the complete DNA polymerase III complex.</text>
</comment>
<evidence type="ECO:0000256" key="2">
    <source>
        <dbReference type="ARBA" id="ARBA00022679"/>
    </source>
</evidence>
<dbReference type="Proteomes" id="UP001595528">
    <property type="component" value="Unassembled WGS sequence"/>
</dbReference>
<protein>
    <recommendedName>
        <fullName evidence="11">DNA polymerase III subunit gamma/tau</fullName>
        <ecNumber evidence="11">2.7.7.7</ecNumber>
    </recommendedName>
</protein>
<comment type="similarity">
    <text evidence="1 11">Belongs to the DnaX/STICHEL family.</text>
</comment>
<comment type="function">
    <text evidence="11">DNA polymerase III is a complex, multichain enzyme responsible for most of the replicative synthesis in bacteria. This DNA polymerase also exhibits 3' to 5' exonuclease activity.</text>
</comment>
<dbReference type="NCBIfam" id="TIGR02397">
    <property type="entry name" value="dnaX_nterm"/>
    <property type="match status" value="1"/>
</dbReference>
<keyword evidence="8 11" id="KW-0067">ATP-binding</keyword>
<evidence type="ECO:0000256" key="1">
    <source>
        <dbReference type="ARBA" id="ARBA00006360"/>
    </source>
</evidence>
<dbReference type="InterPro" id="IPR027417">
    <property type="entry name" value="P-loop_NTPase"/>
</dbReference>
<comment type="caution">
    <text evidence="14">The sequence shown here is derived from an EMBL/GenBank/DDBJ whole genome shotgun (WGS) entry which is preliminary data.</text>
</comment>
<dbReference type="CDD" id="cd00009">
    <property type="entry name" value="AAA"/>
    <property type="match status" value="1"/>
</dbReference>
<dbReference type="Gene3D" id="1.10.8.60">
    <property type="match status" value="1"/>
</dbReference>
<keyword evidence="7" id="KW-0862">Zinc</keyword>
<dbReference type="Gene3D" id="1.20.272.10">
    <property type="match status" value="1"/>
</dbReference>
<reference evidence="15" key="1">
    <citation type="journal article" date="2019" name="Int. J. Syst. Evol. Microbiol.">
        <title>The Global Catalogue of Microorganisms (GCM) 10K type strain sequencing project: providing services to taxonomists for standard genome sequencing and annotation.</title>
        <authorList>
            <consortium name="The Broad Institute Genomics Platform"/>
            <consortium name="The Broad Institute Genome Sequencing Center for Infectious Disease"/>
            <person name="Wu L."/>
            <person name="Ma J."/>
        </authorList>
    </citation>
    <scope>NUCLEOTIDE SEQUENCE [LARGE SCALE GENOMIC DNA]</scope>
    <source>
        <strain evidence="15">KCTC 42964</strain>
    </source>
</reference>
<evidence type="ECO:0000256" key="8">
    <source>
        <dbReference type="ARBA" id="ARBA00022840"/>
    </source>
</evidence>
<evidence type="ECO:0000256" key="3">
    <source>
        <dbReference type="ARBA" id="ARBA00022695"/>
    </source>
</evidence>
<keyword evidence="3 11" id="KW-0548">Nucleotidyltransferase</keyword>
<gene>
    <name evidence="11" type="primary">dnaX</name>
    <name evidence="14" type="ORF">ACFOGJ_22865</name>
</gene>
<dbReference type="EC" id="2.7.7.7" evidence="11"/>
<evidence type="ECO:0000259" key="13">
    <source>
        <dbReference type="SMART" id="SM00382"/>
    </source>
</evidence>
<dbReference type="PANTHER" id="PTHR11669:SF0">
    <property type="entry name" value="PROTEIN STICHEL-LIKE 2"/>
    <property type="match status" value="1"/>
</dbReference>
<dbReference type="EMBL" id="JBHRTR010000036">
    <property type="protein sequence ID" value="MFC3230111.1"/>
    <property type="molecule type" value="Genomic_DNA"/>
</dbReference>
<dbReference type="NCBIfam" id="NF006585">
    <property type="entry name" value="PRK09111.1"/>
    <property type="match status" value="1"/>
</dbReference>
<evidence type="ECO:0000256" key="5">
    <source>
        <dbReference type="ARBA" id="ARBA00022723"/>
    </source>
</evidence>
<dbReference type="InterPro" id="IPR012763">
    <property type="entry name" value="DNA_pol_III_sug/sutau_N"/>
</dbReference>
<comment type="catalytic activity">
    <reaction evidence="10 11">
        <text>DNA(n) + a 2'-deoxyribonucleoside 5'-triphosphate = DNA(n+1) + diphosphate</text>
        <dbReference type="Rhea" id="RHEA:22508"/>
        <dbReference type="Rhea" id="RHEA-COMP:17339"/>
        <dbReference type="Rhea" id="RHEA-COMP:17340"/>
        <dbReference type="ChEBI" id="CHEBI:33019"/>
        <dbReference type="ChEBI" id="CHEBI:61560"/>
        <dbReference type="ChEBI" id="CHEBI:173112"/>
        <dbReference type="EC" id="2.7.7.7"/>
    </reaction>
</comment>
<dbReference type="SUPFAM" id="SSF52540">
    <property type="entry name" value="P-loop containing nucleoside triphosphate hydrolases"/>
    <property type="match status" value="1"/>
</dbReference>
<dbReference type="InterPro" id="IPR050238">
    <property type="entry name" value="DNA_Rep/Repair_Clamp_Loader"/>
</dbReference>
<keyword evidence="2 11" id="KW-0808">Transferase</keyword>
<dbReference type="InterPro" id="IPR022754">
    <property type="entry name" value="DNA_pol_III_gamma-3"/>
</dbReference>
<keyword evidence="9 11" id="KW-0239">DNA-directed DNA polymerase</keyword>
<evidence type="ECO:0000313" key="15">
    <source>
        <dbReference type="Proteomes" id="UP001595528"/>
    </source>
</evidence>
<dbReference type="InterPro" id="IPR008921">
    <property type="entry name" value="DNA_pol3_clamp-load_cplx_C"/>
</dbReference>
<feature type="domain" description="AAA+ ATPase" evidence="13">
    <location>
        <begin position="41"/>
        <end position="188"/>
    </location>
</feature>
<dbReference type="SMART" id="SM00382">
    <property type="entry name" value="AAA"/>
    <property type="match status" value="1"/>
</dbReference>
<feature type="non-terminal residue" evidence="14">
    <location>
        <position position="409"/>
    </location>
</feature>
<keyword evidence="4 11" id="KW-0235">DNA replication</keyword>
<sequence length="409" mass="43685">MSGPDPYRVLARKYRPTTFDALIGQEALVRTLTNAIEAGRIAQAFILTGVRGVGKTTTARLIARGLNCSGPDGQGRETPSPCGACDNCLAIAEERHPDVLEMDAASRTGIGDIREIIEAVRYGPVLGRYKIYIIDEVHMLSTAAFNGLLKTLEEPPPFVKFIFATTEIRRVPVTVLSRCQRFDLRRVDVATLSAHLAGIAGQEGAEVDETALQLIARAAEGSVRDGLSLMDQAIAHGSGTVGADAVRDMLGLADRGEIFALFEQLMHGRIGEALDTAMRLYDRGADPVVIAQDLLDVTHWVTRVKVTPAVADDPGLPEEERSRGRSLAEALPMTGLSRAWQMLMKGLTEVRMAPQPMQALEMSLIRMAYAADLPPPEEVLRGLQGAGGGASAATSTAGAPRTPAPTAVA</sequence>
<evidence type="ECO:0000256" key="10">
    <source>
        <dbReference type="ARBA" id="ARBA00049244"/>
    </source>
</evidence>
<dbReference type="Pfam" id="PF12169">
    <property type="entry name" value="DNA_pol3_gamma3"/>
    <property type="match status" value="1"/>
</dbReference>
<evidence type="ECO:0000313" key="14">
    <source>
        <dbReference type="EMBL" id="MFC3230111.1"/>
    </source>
</evidence>
<dbReference type="GO" id="GO:0003887">
    <property type="term" value="F:DNA-directed DNA polymerase activity"/>
    <property type="evidence" value="ECO:0007669"/>
    <property type="project" value="UniProtKB-EC"/>
</dbReference>
<dbReference type="SUPFAM" id="SSF48019">
    <property type="entry name" value="post-AAA+ oligomerization domain-like"/>
    <property type="match status" value="1"/>
</dbReference>
<accession>A0ABV7L621</accession>
<keyword evidence="5" id="KW-0479">Metal-binding</keyword>
<evidence type="ECO:0000256" key="7">
    <source>
        <dbReference type="ARBA" id="ARBA00022833"/>
    </source>
</evidence>
<keyword evidence="6 11" id="KW-0547">Nucleotide-binding</keyword>